<keyword evidence="2" id="KW-1185">Reference proteome</keyword>
<protein>
    <submittedName>
        <fullName evidence="1">Uncharacterized protein</fullName>
    </submittedName>
</protein>
<evidence type="ECO:0000313" key="1">
    <source>
        <dbReference type="EMBL" id="WPL16917.1"/>
    </source>
</evidence>
<evidence type="ECO:0000313" key="2">
    <source>
        <dbReference type="Proteomes" id="UP001432180"/>
    </source>
</evidence>
<proteinExistence type="predicted"/>
<dbReference type="EMBL" id="CP121472">
    <property type="protein sequence ID" value="WPL16917.1"/>
    <property type="molecule type" value="Genomic_DNA"/>
</dbReference>
<accession>A0ABZ0SA14</accession>
<name>A0ABZ0SA14_9GAMM</name>
<organism evidence="1 2">
    <name type="scientific">Thiorhodovibrio winogradskyi</name>
    <dbReference type="NCBI Taxonomy" id="77007"/>
    <lineage>
        <taxon>Bacteria</taxon>
        <taxon>Pseudomonadati</taxon>
        <taxon>Pseudomonadota</taxon>
        <taxon>Gammaproteobacteria</taxon>
        <taxon>Chromatiales</taxon>
        <taxon>Chromatiaceae</taxon>
        <taxon>Thiorhodovibrio</taxon>
    </lineage>
</organism>
<reference evidence="1 2" key="1">
    <citation type="journal article" date="2023" name="Microorganisms">
        <title>Thiorhodovibrio frisius and Trv. litoralis spp. nov., Two Novel Members from a Clade of Fastidious Purple Sulfur Bacteria That Exhibit Unique Red-Shifted Light-Harvesting Capabilities.</title>
        <authorList>
            <person name="Methner A."/>
            <person name="Kuzyk S.B."/>
            <person name="Petersen J."/>
            <person name="Bauer S."/>
            <person name="Brinkmann H."/>
            <person name="Sichau K."/>
            <person name="Wanner G."/>
            <person name="Wolf J."/>
            <person name="Neumann-Schaal M."/>
            <person name="Henke P."/>
            <person name="Tank M."/>
            <person name="Sproer C."/>
            <person name="Bunk B."/>
            <person name="Overmann J."/>
        </authorList>
    </citation>
    <scope>NUCLEOTIDE SEQUENCE [LARGE SCALE GENOMIC DNA]</scope>
    <source>
        <strain evidence="1 2">DSM 6702</strain>
    </source>
</reference>
<dbReference type="Proteomes" id="UP001432180">
    <property type="component" value="Chromosome"/>
</dbReference>
<gene>
    <name evidence="1" type="ORF">Thiowin_01897</name>
</gene>
<sequence length="44" mass="4911">MDRLGFTLNETPIEIKAHVVDVKESGFIFLGFTPQMSRGNKTGK</sequence>